<keyword evidence="2 6" id="KW-0479">Metal-binding</keyword>
<dbReference type="InterPro" id="IPR031052">
    <property type="entry name" value="FHY3/FAR1"/>
</dbReference>
<dbReference type="PROSITE" id="PS50966">
    <property type="entry name" value="ZF_SWIM"/>
    <property type="match status" value="1"/>
</dbReference>
<protein>
    <recommendedName>
        <fullName evidence="6">Protein FAR1-RELATED SEQUENCE</fullName>
    </recommendedName>
</protein>
<evidence type="ECO:0000256" key="7">
    <source>
        <dbReference type="SAM" id="MobiDB-lite"/>
    </source>
</evidence>
<comment type="caution">
    <text evidence="9">The sequence shown here is derived from an EMBL/GenBank/DDBJ whole genome shotgun (WGS) entry which is preliminary data.</text>
</comment>
<evidence type="ECO:0000256" key="2">
    <source>
        <dbReference type="ARBA" id="ARBA00022723"/>
    </source>
</evidence>
<sequence length="492" mass="57062">MYCTNLEKMPFGMFVGVNNHFQSVLFAGVLMRDVKAASFAWVFKEFLSLMGGKAPITILTDQCKAMTKAIREVMPNTKHLWCKWHIFKDAPEELGPVYRRNGPFRREFHYVINQMLTEDEFERAWDDLITRYNLRNNAWMERMYNKKMWAKPWCKDIFCARMASTQQSESANSILKKVIPRNCSMNRFVDQYKKLLFIRASAEEKEEHKTKQYECRRRRVPAIEKHAISLYTRRACQLFSEEVDKSADYNVLQVLMPNEVRVVHSNDEVRKKWAFVSFTVRIGDDGGKLACECGLFEHFGILCCHSIKVLIHFGEKEIPQAQIMKRWTRGAKDFDYPSVERSGSIDNQLQQSVLYVNALEVAHSADKYPDASQILMNHLSLARKEIQRMVEDRGENNQDNVAGGYSSSSSSKFCYDSETRYETEGATNNVFGAAGSNAYMSDSDILSIQAPPVPAKSVGRPRENRFPRMFEYRRTRCNKMNRNRDDSNKSLL</sequence>
<dbReference type="SMART" id="SM00575">
    <property type="entry name" value="ZnF_PMZ"/>
    <property type="match status" value="1"/>
</dbReference>
<organism evidence="9 10">
    <name type="scientific">Panicum miliaceum</name>
    <name type="common">Proso millet</name>
    <name type="synonym">Broomcorn millet</name>
    <dbReference type="NCBI Taxonomy" id="4540"/>
    <lineage>
        <taxon>Eukaryota</taxon>
        <taxon>Viridiplantae</taxon>
        <taxon>Streptophyta</taxon>
        <taxon>Embryophyta</taxon>
        <taxon>Tracheophyta</taxon>
        <taxon>Spermatophyta</taxon>
        <taxon>Magnoliopsida</taxon>
        <taxon>Liliopsida</taxon>
        <taxon>Poales</taxon>
        <taxon>Poaceae</taxon>
        <taxon>PACMAD clade</taxon>
        <taxon>Panicoideae</taxon>
        <taxon>Panicodae</taxon>
        <taxon>Paniceae</taxon>
        <taxon>Panicinae</taxon>
        <taxon>Panicum</taxon>
        <taxon>Panicum sect. Panicum</taxon>
    </lineage>
</organism>
<comment type="similarity">
    <text evidence="1 6">Belongs to the FHY3/FAR1 family.</text>
</comment>
<feature type="region of interest" description="Disordered" evidence="7">
    <location>
        <begin position="392"/>
        <end position="411"/>
    </location>
</feature>
<dbReference type="GO" id="GO:0006355">
    <property type="term" value="P:regulation of DNA-templated transcription"/>
    <property type="evidence" value="ECO:0007669"/>
    <property type="project" value="UniProtKB-UniRule"/>
</dbReference>
<dbReference type="OrthoDB" id="691737at2759"/>
<feature type="domain" description="SWIM-type" evidence="8">
    <location>
        <begin position="278"/>
        <end position="314"/>
    </location>
</feature>
<dbReference type="STRING" id="4540.A0A3L6TB49"/>
<evidence type="ECO:0000256" key="1">
    <source>
        <dbReference type="ARBA" id="ARBA00005889"/>
    </source>
</evidence>
<dbReference type="GO" id="GO:0005634">
    <property type="term" value="C:nucleus"/>
    <property type="evidence" value="ECO:0007669"/>
    <property type="project" value="UniProtKB-SubCell"/>
</dbReference>
<dbReference type="EMBL" id="PQIB02000002">
    <property type="protein sequence ID" value="RLN35449.1"/>
    <property type="molecule type" value="Genomic_DNA"/>
</dbReference>
<accession>A0A3L6TB49</accession>
<dbReference type="Pfam" id="PF04434">
    <property type="entry name" value="SWIM"/>
    <property type="match status" value="1"/>
</dbReference>
<evidence type="ECO:0000256" key="3">
    <source>
        <dbReference type="ARBA" id="ARBA00022771"/>
    </source>
</evidence>
<dbReference type="AlphaFoldDB" id="A0A3L6TB49"/>
<comment type="subcellular location">
    <subcellularLocation>
        <location evidence="6">Nucleus</location>
    </subcellularLocation>
</comment>
<gene>
    <name evidence="9" type="ORF">C2845_PM03G22420</name>
</gene>
<dbReference type="GO" id="GO:0008270">
    <property type="term" value="F:zinc ion binding"/>
    <property type="evidence" value="ECO:0007669"/>
    <property type="project" value="UniProtKB-UniRule"/>
</dbReference>
<dbReference type="Proteomes" id="UP000275267">
    <property type="component" value="Unassembled WGS sequence"/>
</dbReference>
<dbReference type="InterPro" id="IPR006564">
    <property type="entry name" value="Znf_PMZ"/>
</dbReference>
<evidence type="ECO:0000313" key="10">
    <source>
        <dbReference type="Proteomes" id="UP000275267"/>
    </source>
</evidence>
<reference evidence="10" key="1">
    <citation type="journal article" date="2019" name="Nat. Commun.">
        <title>The genome of broomcorn millet.</title>
        <authorList>
            <person name="Zou C."/>
            <person name="Miki D."/>
            <person name="Li D."/>
            <person name="Tang Q."/>
            <person name="Xiao L."/>
            <person name="Rajput S."/>
            <person name="Deng P."/>
            <person name="Jia W."/>
            <person name="Huang R."/>
            <person name="Zhang M."/>
            <person name="Sun Y."/>
            <person name="Hu J."/>
            <person name="Fu X."/>
            <person name="Schnable P.S."/>
            <person name="Li F."/>
            <person name="Zhang H."/>
            <person name="Feng B."/>
            <person name="Zhu X."/>
            <person name="Liu R."/>
            <person name="Schnable J.C."/>
            <person name="Zhu J.-K."/>
            <person name="Zhang H."/>
        </authorList>
    </citation>
    <scope>NUCLEOTIDE SEQUENCE [LARGE SCALE GENOMIC DNA]</scope>
</reference>
<comment type="function">
    <text evidence="6">Putative transcription activator involved in regulating light control of development.</text>
</comment>
<proteinExistence type="inferred from homology"/>
<keyword evidence="10" id="KW-1185">Reference proteome</keyword>
<keyword evidence="4 6" id="KW-0862">Zinc</keyword>
<evidence type="ECO:0000256" key="5">
    <source>
        <dbReference type="PROSITE-ProRule" id="PRU00325"/>
    </source>
</evidence>
<dbReference type="PANTHER" id="PTHR31669:SF307">
    <property type="entry name" value="PROTEIN FAR1-RELATED SEQUENCE"/>
    <property type="match status" value="1"/>
</dbReference>
<dbReference type="Pfam" id="PF10551">
    <property type="entry name" value="MULE"/>
    <property type="match status" value="1"/>
</dbReference>
<keyword evidence="6" id="KW-0539">Nucleus</keyword>
<keyword evidence="3 5" id="KW-0863">Zinc-finger</keyword>
<evidence type="ECO:0000259" key="8">
    <source>
        <dbReference type="PROSITE" id="PS50966"/>
    </source>
</evidence>
<dbReference type="InterPro" id="IPR018289">
    <property type="entry name" value="MULE_transposase_dom"/>
</dbReference>
<name>A0A3L6TB49_PANMI</name>
<evidence type="ECO:0000256" key="6">
    <source>
        <dbReference type="RuleBase" id="RU367018"/>
    </source>
</evidence>
<dbReference type="PANTHER" id="PTHR31669">
    <property type="entry name" value="PROTEIN FAR1-RELATED SEQUENCE 10-RELATED"/>
    <property type="match status" value="1"/>
</dbReference>
<dbReference type="InterPro" id="IPR007527">
    <property type="entry name" value="Znf_SWIM"/>
</dbReference>
<evidence type="ECO:0000256" key="4">
    <source>
        <dbReference type="ARBA" id="ARBA00022833"/>
    </source>
</evidence>
<evidence type="ECO:0000313" key="9">
    <source>
        <dbReference type="EMBL" id="RLN35449.1"/>
    </source>
</evidence>